<name>A0AAV7V843_PLEWA</name>
<evidence type="ECO:0000313" key="3">
    <source>
        <dbReference type="Proteomes" id="UP001066276"/>
    </source>
</evidence>
<feature type="region of interest" description="Disordered" evidence="1">
    <location>
        <begin position="1"/>
        <end position="40"/>
    </location>
</feature>
<feature type="compositionally biased region" description="Low complexity" evidence="1">
    <location>
        <begin position="23"/>
        <end position="40"/>
    </location>
</feature>
<evidence type="ECO:0000313" key="2">
    <source>
        <dbReference type="EMBL" id="KAJ1196631.1"/>
    </source>
</evidence>
<feature type="non-terminal residue" evidence="2">
    <location>
        <position position="66"/>
    </location>
</feature>
<sequence length="66" mass="7100">GNPLMELSSSVNAGGHHPMREQSSPLRGSTRSSSSSPFFLPRTCHRNSIVPSVYDLRPVTDTASCV</sequence>
<dbReference type="Proteomes" id="UP001066276">
    <property type="component" value="Chromosome 2_1"/>
</dbReference>
<evidence type="ECO:0000256" key="1">
    <source>
        <dbReference type="SAM" id="MobiDB-lite"/>
    </source>
</evidence>
<reference evidence="2" key="1">
    <citation type="journal article" date="2022" name="bioRxiv">
        <title>Sequencing and chromosome-scale assembly of the giantPleurodeles waltlgenome.</title>
        <authorList>
            <person name="Brown T."/>
            <person name="Elewa A."/>
            <person name="Iarovenko S."/>
            <person name="Subramanian E."/>
            <person name="Araus A.J."/>
            <person name="Petzold A."/>
            <person name="Susuki M."/>
            <person name="Suzuki K.-i.T."/>
            <person name="Hayashi T."/>
            <person name="Toyoda A."/>
            <person name="Oliveira C."/>
            <person name="Osipova E."/>
            <person name="Leigh N.D."/>
            <person name="Simon A."/>
            <person name="Yun M.H."/>
        </authorList>
    </citation>
    <scope>NUCLEOTIDE SEQUENCE</scope>
    <source>
        <strain evidence="2">20211129_DDA</strain>
        <tissue evidence="2">Liver</tissue>
    </source>
</reference>
<dbReference type="EMBL" id="JANPWB010000003">
    <property type="protein sequence ID" value="KAJ1196631.1"/>
    <property type="molecule type" value="Genomic_DNA"/>
</dbReference>
<organism evidence="2 3">
    <name type="scientific">Pleurodeles waltl</name>
    <name type="common">Iberian ribbed newt</name>
    <dbReference type="NCBI Taxonomy" id="8319"/>
    <lineage>
        <taxon>Eukaryota</taxon>
        <taxon>Metazoa</taxon>
        <taxon>Chordata</taxon>
        <taxon>Craniata</taxon>
        <taxon>Vertebrata</taxon>
        <taxon>Euteleostomi</taxon>
        <taxon>Amphibia</taxon>
        <taxon>Batrachia</taxon>
        <taxon>Caudata</taxon>
        <taxon>Salamandroidea</taxon>
        <taxon>Salamandridae</taxon>
        <taxon>Pleurodelinae</taxon>
        <taxon>Pleurodeles</taxon>
    </lineage>
</organism>
<feature type="non-terminal residue" evidence="2">
    <location>
        <position position="1"/>
    </location>
</feature>
<accession>A0AAV7V843</accession>
<comment type="caution">
    <text evidence="2">The sequence shown here is derived from an EMBL/GenBank/DDBJ whole genome shotgun (WGS) entry which is preliminary data.</text>
</comment>
<dbReference type="AlphaFoldDB" id="A0AAV7V843"/>
<keyword evidence="3" id="KW-1185">Reference proteome</keyword>
<protein>
    <submittedName>
        <fullName evidence="2">Uncharacterized protein</fullName>
    </submittedName>
</protein>
<gene>
    <name evidence="2" type="ORF">NDU88_000497</name>
</gene>
<proteinExistence type="predicted"/>